<protein>
    <submittedName>
        <fullName evidence="2">Uncharacterized protein</fullName>
    </submittedName>
</protein>
<evidence type="ECO:0000313" key="2">
    <source>
        <dbReference type="EMBL" id="SEM34011.1"/>
    </source>
</evidence>
<organism evidence="2 3">
    <name type="scientific">Phocoenobacter skyensis</name>
    <dbReference type="NCBI Taxonomy" id="97481"/>
    <lineage>
        <taxon>Bacteria</taxon>
        <taxon>Pseudomonadati</taxon>
        <taxon>Pseudomonadota</taxon>
        <taxon>Gammaproteobacteria</taxon>
        <taxon>Pasteurellales</taxon>
        <taxon>Pasteurellaceae</taxon>
        <taxon>Phocoenobacter</taxon>
    </lineage>
</organism>
<keyword evidence="1" id="KW-0175">Coiled coil</keyword>
<dbReference type="InterPro" id="IPR044925">
    <property type="entry name" value="His-Me_finger_sf"/>
</dbReference>
<dbReference type="GeneID" id="83544524"/>
<dbReference type="SUPFAM" id="SSF54060">
    <property type="entry name" value="His-Me finger endonucleases"/>
    <property type="match status" value="1"/>
</dbReference>
<evidence type="ECO:0000256" key="1">
    <source>
        <dbReference type="SAM" id="Coils"/>
    </source>
</evidence>
<dbReference type="STRING" id="97481.SAMN05444853_1139"/>
<dbReference type="RefSeq" id="WP_176673478.1">
    <property type="nucleotide sequence ID" value="NZ_CP016180.1"/>
</dbReference>
<dbReference type="Proteomes" id="UP000198883">
    <property type="component" value="Unassembled WGS sequence"/>
</dbReference>
<name>A0A1H7XJS3_9PAST</name>
<dbReference type="EMBL" id="FOBN01000013">
    <property type="protein sequence ID" value="SEM34011.1"/>
    <property type="molecule type" value="Genomic_DNA"/>
</dbReference>
<feature type="coiled-coil region" evidence="1">
    <location>
        <begin position="206"/>
        <end position="237"/>
    </location>
</feature>
<dbReference type="AlphaFoldDB" id="A0A1H7XJS3"/>
<accession>A0A1H7XJS3</accession>
<dbReference type="Gene3D" id="1.10.30.50">
    <property type="match status" value="1"/>
</dbReference>
<dbReference type="CDD" id="cd00085">
    <property type="entry name" value="HNHc"/>
    <property type="match status" value="1"/>
</dbReference>
<gene>
    <name evidence="2" type="ORF">SAMN05444853_1139</name>
</gene>
<evidence type="ECO:0000313" key="3">
    <source>
        <dbReference type="Proteomes" id="UP000198883"/>
    </source>
</evidence>
<reference evidence="3" key="1">
    <citation type="submission" date="2016-10" db="EMBL/GenBank/DDBJ databases">
        <authorList>
            <person name="Varghese N."/>
            <person name="Submissions S."/>
        </authorList>
    </citation>
    <scope>NUCLEOTIDE SEQUENCE [LARGE SCALE GENOMIC DNA]</scope>
    <source>
        <strain evidence="3">DSM 24204</strain>
    </source>
</reference>
<proteinExistence type="predicted"/>
<sequence>MNCKIDGCQRKAMYKSQQVCQLHYFRFMRNGTYDIENKRKARAQNDKGYQMLYLCSHPLAMKGGYVYEHRAVVFDKFGYDLPDCKFCQTKLTWSNVHIDHIDNNIKNNSLENLRPICRGCNVMRKHTKQQKCKYKSNHKITFNGITMTAAEWSRHKGVTVAGNTIIRRLKLGWSVYDALFLKSRTHPNSEITIYEPKYANEFDQNKKRHQARLKLTVDEIKALNQKYRLKIKELERGL</sequence>
<dbReference type="InterPro" id="IPR003615">
    <property type="entry name" value="HNH_nuc"/>
</dbReference>